<accession>A0A6M2DA15</accession>
<protein>
    <recommendedName>
        <fullName evidence="4">Secreted protein</fullName>
    </recommendedName>
</protein>
<keyword evidence="2" id="KW-0732">Signal</keyword>
<name>A0A6M2DA15_RHIMP</name>
<feature type="signal peptide" evidence="2">
    <location>
        <begin position="1"/>
        <end position="19"/>
    </location>
</feature>
<evidence type="ECO:0008006" key="4">
    <source>
        <dbReference type="Google" id="ProtNLM"/>
    </source>
</evidence>
<proteinExistence type="predicted"/>
<evidence type="ECO:0000313" key="3">
    <source>
        <dbReference type="EMBL" id="NOV42654.1"/>
    </source>
</evidence>
<feature type="chain" id="PRO_5026995587" description="Secreted protein" evidence="2">
    <location>
        <begin position="20"/>
        <end position="123"/>
    </location>
</feature>
<reference evidence="3" key="1">
    <citation type="submission" date="2019-09" db="EMBL/GenBank/DDBJ databases">
        <title>Organ-specific transcriptomic study of the physiology of the cattle tick, Rhipicephalus microplus.</title>
        <authorList>
            <person name="Tirloni L."/>
            <person name="Braz G."/>
            <person name="Gandara A.C.P."/>
            <person name="Sabadin G.A."/>
            <person name="da Silva R.M."/>
            <person name="Guizzo M.G."/>
            <person name="Machado J.A."/>
            <person name="Costa E.P."/>
            <person name="Gomes H.F."/>
            <person name="Moraes J."/>
            <person name="Mota M.B.S."/>
            <person name="Mesquita R.D."/>
            <person name="Alvarenga P.H."/>
            <person name="Alves F."/>
            <person name="Seixas A."/>
            <person name="da Fonseca R.N."/>
            <person name="Fogaca A."/>
            <person name="Logullo C."/>
            <person name="Tanaka A."/>
            <person name="Daffre S."/>
            <person name="Termignoni C."/>
            <person name="Vaz I.S.Jr."/>
            <person name="Oliveira P.L."/>
            <person name="Ribeiro J.M."/>
        </authorList>
    </citation>
    <scope>NUCLEOTIDE SEQUENCE</scope>
    <source>
        <strain evidence="3">Porto Alegre</strain>
    </source>
</reference>
<dbReference type="EMBL" id="GHWJ01009917">
    <property type="protein sequence ID" value="NOV42654.1"/>
    <property type="molecule type" value="Transcribed_RNA"/>
</dbReference>
<keyword evidence="1" id="KW-0472">Membrane</keyword>
<evidence type="ECO:0000256" key="1">
    <source>
        <dbReference type="SAM" id="Phobius"/>
    </source>
</evidence>
<sequence>MCVLCQTLQWALIFYSTHFFSLTPSLHTTACNNEHAGRAATTLCFLDGRAKMEDIGSCAKMTKSRSKFLVCSWRKFFISRMSSVVTLLHRGLKYKYFYVLMATNQKTLLFIGIYYMEVRYKQV</sequence>
<organism evidence="3">
    <name type="scientific">Rhipicephalus microplus</name>
    <name type="common">Cattle tick</name>
    <name type="synonym">Boophilus microplus</name>
    <dbReference type="NCBI Taxonomy" id="6941"/>
    <lineage>
        <taxon>Eukaryota</taxon>
        <taxon>Metazoa</taxon>
        <taxon>Ecdysozoa</taxon>
        <taxon>Arthropoda</taxon>
        <taxon>Chelicerata</taxon>
        <taxon>Arachnida</taxon>
        <taxon>Acari</taxon>
        <taxon>Parasitiformes</taxon>
        <taxon>Ixodida</taxon>
        <taxon>Ixodoidea</taxon>
        <taxon>Ixodidae</taxon>
        <taxon>Rhipicephalinae</taxon>
        <taxon>Rhipicephalus</taxon>
        <taxon>Boophilus</taxon>
    </lineage>
</organism>
<keyword evidence="1" id="KW-1133">Transmembrane helix</keyword>
<keyword evidence="1" id="KW-0812">Transmembrane</keyword>
<dbReference type="AlphaFoldDB" id="A0A6M2DA15"/>
<evidence type="ECO:0000256" key="2">
    <source>
        <dbReference type="SAM" id="SignalP"/>
    </source>
</evidence>
<feature type="transmembrane region" description="Helical" evidence="1">
    <location>
        <begin position="96"/>
        <end position="116"/>
    </location>
</feature>